<evidence type="ECO:0000256" key="1">
    <source>
        <dbReference type="SAM" id="MobiDB-lite"/>
    </source>
</evidence>
<feature type="compositionally biased region" description="Basic residues" evidence="1">
    <location>
        <begin position="185"/>
        <end position="196"/>
    </location>
</feature>
<dbReference type="EMBL" id="CALNXJ010000153">
    <property type="protein sequence ID" value="CAH3167333.1"/>
    <property type="molecule type" value="Genomic_DNA"/>
</dbReference>
<organism evidence="2 3">
    <name type="scientific">Pocillopora meandrina</name>
    <dbReference type="NCBI Taxonomy" id="46732"/>
    <lineage>
        <taxon>Eukaryota</taxon>
        <taxon>Metazoa</taxon>
        <taxon>Cnidaria</taxon>
        <taxon>Anthozoa</taxon>
        <taxon>Hexacorallia</taxon>
        <taxon>Scleractinia</taxon>
        <taxon>Astrocoeniina</taxon>
        <taxon>Pocilloporidae</taxon>
        <taxon>Pocillopora</taxon>
    </lineage>
</organism>
<proteinExistence type="predicted"/>
<gene>
    <name evidence="2" type="ORF">PMEA_00007076</name>
</gene>
<comment type="caution">
    <text evidence="2">The sequence shown here is derived from an EMBL/GenBank/DDBJ whole genome shotgun (WGS) entry which is preliminary data.</text>
</comment>
<keyword evidence="3" id="KW-1185">Reference proteome</keyword>
<sequence>MTEYQEKQWNIYICNVSPSGCQQLLATGCIDISNYITEMPGKVDVTVTLKQAIKKVVCGKIEFELSWIIQEDDGVIHPTDEEIWEEIMQEVREEQARRKAEGKTAKYKSLKKRRHRKRGCSSDTDIATEEDKKKDKSNKVGCSSGTKIAVGEDKETIEQQGGIFPNAEPMVDPSSGSNTKVGSGKVRRQSSPHHAHLSPVSPQNTPTC</sequence>
<reference evidence="2 3" key="1">
    <citation type="submission" date="2022-05" db="EMBL/GenBank/DDBJ databases">
        <authorList>
            <consortium name="Genoscope - CEA"/>
            <person name="William W."/>
        </authorList>
    </citation>
    <scope>NUCLEOTIDE SEQUENCE [LARGE SCALE GENOMIC DNA]</scope>
</reference>
<feature type="compositionally biased region" description="Basic and acidic residues" evidence="1">
    <location>
        <begin position="95"/>
        <end position="104"/>
    </location>
</feature>
<evidence type="ECO:0000313" key="2">
    <source>
        <dbReference type="EMBL" id="CAH3167333.1"/>
    </source>
</evidence>
<dbReference type="Proteomes" id="UP001159428">
    <property type="component" value="Unassembled WGS sequence"/>
</dbReference>
<evidence type="ECO:0008006" key="4">
    <source>
        <dbReference type="Google" id="ProtNLM"/>
    </source>
</evidence>
<dbReference type="AlphaFoldDB" id="A0AAU9Y491"/>
<feature type="region of interest" description="Disordered" evidence="1">
    <location>
        <begin position="95"/>
        <end position="208"/>
    </location>
</feature>
<feature type="compositionally biased region" description="Basic residues" evidence="1">
    <location>
        <begin position="105"/>
        <end position="119"/>
    </location>
</feature>
<name>A0AAU9Y491_9CNID</name>
<feature type="compositionally biased region" description="Basic and acidic residues" evidence="1">
    <location>
        <begin position="129"/>
        <end position="138"/>
    </location>
</feature>
<protein>
    <recommendedName>
        <fullName evidence="4">PilZ domain-containing protein</fullName>
    </recommendedName>
</protein>
<evidence type="ECO:0000313" key="3">
    <source>
        <dbReference type="Proteomes" id="UP001159428"/>
    </source>
</evidence>
<accession>A0AAU9Y491</accession>
<dbReference type="PROSITE" id="PS51257">
    <property type="entry name" value="PROKAR_LIPOPROTEIN"/>
    <property type="match status" value="1"/>
</dbReference>